<dbReference type="KEGG" id="dgg:DGI_2760"/>
<name>T2GED8_MEGG1</name>
<dbReference type="OrthoDB" id="5452986at2"/>
<evidence type="ECO:0000313" key="1">
    <source>
        <dbReference type="EMBL" id="AGW14491.1"/>
    </source>
</evidence>
<evidence type="ECO:0000313" key="2">
    <source>
        <dbReference type="Proteomes" id="UP000016587"/>
    </source>
</evidence>
<dbReference type="InterPro" id="IPR029052">
    <property type="entry name" value="Metallo-depent_PP-like"/>
</dbReference>
<reference evidence="1 2" key="1">
    <citation type="journal article" date="2013" name="J. Bacteriol.">
        <title>Roles of HynAB and Ech, the only two hydrogenases found in the model sulfate reducer Desulfovibrio gigas.</title>
        <authorList>
            <person name="Morais-Silva F.O."/>
            <person name="Santos C.I."/>
            <person name="Rodrigues R."/>
            <person name="Pereira I.A."/>
            <person name="Rodrigues-Pousada C."/>
        </authorList>
    </citation>
    <scope>NUCLEOTIDE SEQUENCE [LARGE SCALE GENOMIC DNA]</scope>
    <source>
        <strain evidence="2">ATCC 19364 / DSM 1382 / NCIMB 9332 / VKM B-1759</strain>
    </source>
</reference>
<dbReference type="STRING" id="1121448.DGI_2760"/>
<sequence>MARRATIIHHAKQQLPASSPTLTLGGAQEFFDKRDLEIRPKEHYVPAFFRAYELLGYTRVFVTPEEADWLRRNVAPGQPRELPHLFRELSPRSCLTELHAVAGKKVAVVHFPLIDHQSTPSEQMQDAVRREIAAQKAQCDLVIGMSHWGRQQEFTLLSNGVPGLDILLGAGAGTPGPDLIANNGKTLWARSNVKGYTVTIIQLLAWPGAQDRWRLEENIRAAAPVLEEHVADDPTIKALFHPQSTPAS</sequence>
<dbReference type="Gene3D" id="3.60.21.10">
    <property type="match status" value="1"/>
</dbReference>
<organism evidence="1 2">
    <name type="scientific">Megalodesulfovibrio gigas (strain ATCC 19364 / DSM 1382 / NCIMB 9332 / VKM B-1759)</name>
    <name type="common">Desulfovibrio gigas</name>
    <dbReference type="NCBI Taxonomy" id="1121448"/>
    <lineage>
        <taxon>Bacteria</taxon>
        <taxon>Pseudomonadati</taxon>
        <taxon>Thermodesulfobacteriota</taxon>
        <taxon>Desulfovibrionia</taxon>
        <taxon>Desulfovibrionales</taxon>
        <taxon>Desulfovibrionaceae</taxon>
        <taxon>Megalodesulfovibrio</taxon>
    </lineage>
</organism>
<dbReference type="EMBL" id="CP006585">
    <property type="protein sequence ID" value="AGW14491.1"/>
    <property type="molecule type" value="Genomic_DNA"/>
</dbReference>
<proteinExistence type="predicted"/>
<dbReference type="HOGENOM" id="CLU_099756_0_0_7"/>
<dbReference type="eggNOG" id="COG0737">
    <property type="taxonomic scope" value="Bacteria"/>
</dbReference>
<dbReference type="Proteomes" id="UP000016587">
    <property type="component" value="Chromosome"/>
</dbReference>
<accession>T2GED8</accession>
<dbReference type="AlphaFoldDB" id="T2GED8"/>
<dbReference type="SUPFAM" id="SSF56300">
    <property type="entry name" value="Metallo-dependent phosphatases"/>
    <property type="match status" value="1"/>
</dbReference>
<dbReference type="RefSeq" id="WP_021761517.1">
    <property type="nucleotide sequence ID" value="NC_022444.1"/>
</dbReference>
<keyword evidence="2" id="KW-1185">Reference proteome</keyword>
<dbReference type="PATRIC" id="fig|1121448.10.peg.2722"/>
<gene>
    <name evidence="1" type="ORF">DGI_2760</name>
</gene>
<protein>
    <submittedName>
        <fullName evidence="1">Uncharacterized protein</fullName>
    </submittedName>
</protein>
<reference evidence="2" key="2">
    <citation type="submission" date="2013-07" db="EMBL/GenBank/DDBJ databases">
        <authorList>
            <person name="Morais-Silva F.O."/>
            <person name="Rezende A.M."/>
            <person name="Pimentel C."/>
            <person name="Resende D.M."/>
            <person name="Santos C.I."/>
            <person name="Clemente C."/>
            <person name="de Oliveira L.M."/>
            <person name="da Silva S.M."/>
            <person name="Costa D.A."/>
            <person name="Varela-Raposo A."/>
            <person name="Horacio E.C.A."/>
            <person name="Matos M."/>
            <person name="Flores O."/>
            <person name="Ruiz J.C."/>
            <person name="Rodrigues-Pousada C."/>
        </authorList>
    </citation>
    <scope>NUCLEOTIDE SEQUENCE [LARGE SCALE GENOMIC DNA]</scope>
    <source>
        <strain evidence="2">ATCC 19364 / DSM 1382 / NCIMB 9332 / VKM B-1759</strain>
    </source>
</reference>